<dbReference type="Proteomes" id="UP000299084">
    <property type="component" value="Unassembled WGS sequence"/>
</dbReference>
<protein>
    <submittedName>
        <fullName evidence="2">Protein BCAP</fullName>
    </submittedName>
</protein>
<feature type="compositionally biased region" description="Polar residues" evidence="1">
    <location>
        <begin position="93"/>
        <end position="109"/>
    </location>
</feature>
<dbReference type="EMBL" id="JWIN03000013">
    <property type="protein sequence ID" value="KAB1268068.1"/>
    <property type="molecule type" value="Genomic_DNA"/>
</dbReference>
<feature type="compositionally biased region" description="Basic and acidic residues" evidence="1">
    <location>
        <begin position="73"/>
        <end position="90"/>
    </location>
</feature>
<reference evidence="2 3" key="2">
    <citation type="journal article" date="2019" name="Mol. Ecol. Resour.">
        <title>Improving Illumina assemblies with Hi-C and long reads: an example with the North African dromedary.</title>
        <authorList>
            <person name="Elbers J.P."/>
            <person name="Rogers M.F."/>
            <person name="Perelman P.L."/>
            <person name="Proskuryakova A.A."/>
            <person name="Serdyukova N.A."/>
            <person name="Johnson W.E."/>
            <person name="Horin P."/>
            <person name="Corander J."/>
            <person name="Murphy D."/>
            <person name="Burger P.A."/>
        </authorList>
    </citation>
    <scope>NUCLEOTIDE SEQUENCE [LARGE SCALE GENOMIC DNA]</scope>
    <source>
        <strain evidence="2">Drom800</strain>
        <tissue evidence="2">Blood</tissue>
    </source>
</reference>
<gene>
    <name evidence="2" type="ORF">Cadr_000014201</name>
</gene>
<evidence type="ECO:0000313" key="3">
    <source>
        <dbReference type="Proteomes" id="UP000299084"/>
    </source>
</evidence>
<organism evidence="2 3">
    <name type="scientific">Camelus dromedarius</name>
    <name type="common">Dromedary</name>
    <name type="synonym">Arabian camel</name>
    <dbReference type="NCBI Taxonomy" id="9838"/>
    <lineage>
        <taxon>Eukaryota</taxon>
        <taxon>Metazoa</taxon>
        <taxon>Chordata</taxon>
        <taxon>Craniata</taxon>
        <taxon>Vertebrata</taxon>
        <taxon>Euteleostomi</taxon>
        <taxon>Mammalia</taxon>
        <taxon>Eutheria</taxon>
        <taxon>Laurasiatheria</taxon>
        <taxon>Artiodactyla</taxon>
        <taxon>Tylopoda</taxon>
        <taxon>Camelidae</taxon>
        <taxon>Camelus</taxon>
    </lineage>
</organism>
<evidence type="ECO:0000313" key="2">
    <source>
        <dbReference type="EMBL" id="KAB1268071.1"/>
    </source>
</evidence>
<sequence>MDRAGPRHGSVSFRNSAPLRIRLAFRKKFKLLSLAYSDCFQCLSACVEKLLWKPPINPFTEFMEEPANVGSHSEELVSHFKRRPEKEHLPQHASENQLSWYSQQQQGIS</sequence>
<accession>A0A5N4DAD0</accession>
<evidence type="ECO:0000256" key="1">
    <source>
        <dbReference type="SAM" id="MobiDB-lite"/>
    </source>
</evidence>
<proteinExistence type="predicted"/>
<dbReference type="AlphaFoldDB" id="A0A5N4DAD0"/>
<dbReference type="EMBL" id="JWIN03000013">
    <property type="protein sequence ID" value="KAB1268071.1"/>
    <property type="molecule type" value="Genomic_DNA"/>
</dbReference>
<reference evidence="2" key="1">
    <citation type="submission" date="2014-12" db="EMBL/GenBank/DDBJ databases">
        <authorList>
            <person name="Fitak R."/>
            <person name="Mohandesan E."/>
            <person name="Burger P.A."/>
            <person name="Jukka C."/>
        </authorList>
    </citation>
    <scope>NUCLEOTIDE SEQUENCE</scope>
    <source>
        <strain evidence="2">Drom800</strain>
        <tissue evidence="2">Blood</tissue>
    </source>
</reference>
<name>A0A5N4DAD0_CAMDR</name>
<feature type="region of interest" description="Disordered" evidence="1">
    <location>
        <begin position="73"/>
        <end position="109"/>
    </location>
</feature>
<comment type="caution">
    <text evidence="2">The sequence shown here is derived from an EMBL/GenBank/DDBJ whole genome shotgun (WGS) entry which is preliminary data.</text>
</comment>
<keyword evidence="3" id="KW-1185">Reference proteome</keyword>